<accession>I0JTC8</accession>
<dbReference type="InterPro" id="IPR027417">
    <property type="entry name" value="P-loop_NTPase"/>
</dbReference>
<dbReference type="Gene3D" id="3.40.50.300">
    <property type="entry name" value="P-loop containing nucleotide triphosphate hydrolases"/>
    <property type="match status" value="2"/>
</dbReference>
<dbReference type="RefSeq" id="WP_014645282.1">
    <property type="nucleotide sequence ID" value="NC_017668.1"/>
</dbReference>
<dbReference type="STRING" id="866895.HBHAL_5065"/>
<evidence type="ECO:0000313" key="1">
    <source>
        <dbReference type="EMBL" id="CCG47400.1"/>
    </source>
</evidence>
<dbReference type="PATRIC" id="fig|866895.3.peg.4105"/>
<evidence type="ECO:0000313" key="2">
    <source>
        <dbReference type="Proteomes" id="UP000007397"/>
    </source>
</evidence>
<sequence length="1097" mass="127077">MIDLQQKEEEILAGLKDFQKSTVERVYDLLTNDYSRVLVADEVGLGKTMIARGTIAKIARYHQEVLKDPLFKVVYVCSNQSIARQNIHKLKIDEGIEPEGSSDTRLSMQHLKIFEDEYNEELKNKYIQLTPLTPSTSFTMTSGCGSAAERALIFAVLKRHDRFKELINQLDVLLMDTATKSWSWKKEEYLARVDQLNERSDGAYLEEMLDSIDSFLEKSHSLTTDIEEVCQRIKDDGERGIRVEGANLVIYQLRRMMAEISVDIMDPDLVIMDEFQRFPELVNAEGGSETALLANKFFNSPRASDGERVKILLLSATPYKLYSTLEEIAEAGEDEHYKEFLQVTRFLFEHHPEHKQHFESVWEDFSSSMRLYTHMDTAVLQAKKQEAEDSLYKGIARTERTTVDGASELIQSSLIPLDITKEDVLSFVFIDRVLQDLGLNEKVPVDYVKSTPYLMSFMEHYKLKQKITQYLQKSPGQVNKVNVPHLWMNESAIKHYKRLPDKNARLAKIKEIALPTNAEKLLWIPPSLPYYDFGGCYKGMDQFSKLLIFSAWEMVPRAVSTMVSYEAERLTVGELVKRTSKRKKREGMEYFSQRRFPQPRLSFSMRDNEPANMNHLTLLYPSVTLSRLFNPADVLSRRLSLSELKAEIEEKVQISLDGLNLPQIEQTSREDERWYYIAPLLFDKQEGVTREWFSNDALLSGLNEEKEEQGDKAALLKHLEALRSIYHDEDFPELGRPPADLKEVLVNMTLAAPGVCALRMLGHLDSNSLSHVVHLAKTIIDKMNTQEAISVVELEYGSTRNDVRVPYWKNALSYCVDGNMQSMLDEYAHMLAEEAGIKTIETEENIEQLIQLMAGALNTHTASYNVDTYKSFKDRVKGKHDRKHGMRIRTNYAVGFADQRNEETAHKRKKNVRLAFNSPFRPFVLTTTSVGQEGLDFHYYCRKIAHWNLPSNPVDLEQREGRINRYKCFAIRQNIAKRYGNLPFQTDIWKEMFNQANEEERDERTPELVPFWSLPENQDIKIERIVPVYPFSKDGVKYNRLMEIMQLYRLSLGQARQEELLEYLFEHQIEKENLEGLFMNLSPYFKEMKNREALINS</sequence>
<name>I0JTC8_HALH3</name>
<proteinExistence type="predicted"/>
<dbReference type="eggNOG" id="COG0553">
    <property type="taxonomic scope" value="Bacteria"/>
</dbReference>
<dbReference type="EMBL" id="HE717023">
    <property type="protein sequence ID" value="CCG47400.1"/>
    <property type="molecule type" value="Genomic_DNA"/>
</dbReference>
<evidence type="ECO:0008006" key="3">
    <source>
        <dbReference type="Google" id="ProtNLM"/>
    </source>
</evidence>
<dbReference type="AlphaFoldDB" id="I0JTC8"/>
<organism evidence="1 2">
    <name type="scientific">Halobacillus halophilus (strain ATCC 35676 / DSM 2266 / JCM 20832 / KCTC 3685 / LMG 17431 / NBRC 102448 / NCIMB 2269)</name>
    <name type="common">Sporosarcina halophila</name>
    <dbReference type="NCBI Taxonomy" id="866895"/>
    <lineage>
        <taxon>Bacteria</taxon>
        <taxon>Bacillati</taxon>
        <taxon>Bacillota</taxon>
        <taxon>Bacilli</taxon>
        <taxon>Bacillales</taxon>
        <taxon>Bacillaceae</taxon>
        <taxon>Halobacillus</taxon>
    </lineage>
</organism>
<dbReference type="Proteomes" id="UP000007397">
    <property type="component" value="Chromosome"/>
</dbReference>
<dbReference type="SUPFAM" id="SSF52540">
    <property type="entry name" value="P-loop containing nucleoside triphosphate hydrolases"/>
    <property type="match status" value="2"/>
</dbReference>
<keyword evidence="2" id="KW-1185">Reference proteome</keyword>
<protein>
    <recommendedName>
        <fullName evidence="3">Helicase domain protein</fullName>
    </recommendedName>
</protein>
<reference evidence="1 2" key="1">
    <citation type="journal article" date="2013" name="Environ. Microbiol.">
        <title>Chloride and organic osmolytes: a hybrid strategy to cope with elevated salinities by the moderately halophilic, chloride-dependent bacterium Halobacillus halophilus.</title>
        <authorList>
            <person name="Saum S.H."/>
            <person name="Pfeiffer F."/>
            <person name="Palm P."/>
            <person name="Rampp M."/>
            <person name="Schuster S.C."/>
            <person name="Muller V."/>
            <person name="Oesterhelt D."/>
        </authorList>
    </citation>
    <scope>NUCLEOTIDE SEQUENCE [LARGE SCALE GENOMIC DNA]</scope>
    <source>
        <strain evidence="2">ATCC 35676 / DSM 2266 / JCM 20832 / KCTC 3685 / LMG 17431 / NBRC 102448 / NCIMB 2269</strain>
    </source>
</reference>
<gene>
    <name evidence="1" type="ordered locus">HBHAL_5065</name>
</gene>
<dbReference type="KEGG" id="hhd:HBHAL_5065"/>
<dbReference type="HOGENOM" id="CLU_287543_0_0_9"/>